<sequence>MRFATVTETAIVTLETCFSVIIAIEIGGLICLIVIGIAIYKGVNILFSQLMIPLETQKAGQKADEVSHSPQKRNRIPLKMETGSCYR</sequence>
<dbReference type="AlphaFoldDB" id="A0A151PJJ5"/>
<accession>A0A151PJJ5</accession>
<keyword evidence="1" id="KW-1133">Transmembrane helix</keyword>
<protein>
    <submittedName>
        <fullName evidence="2">Uncharacterized protein</fullName>
    </submittedName>
</protein>
<gene>
    <name evidence="2" type="ORF">Y1Q_0011105</name>
</gene>
<comment type="caution">
    <text evidence="2">The sequence shown here is derived from an EMBL/GenBank/DDBJ whole genome shotgun (WGS) entry which is preliminary data.</text>
</comment>
<keyword evidence="1" id="KW-0812">Transmembrane</keyword>
<proteinExistence type="predicted"/>
<keyword evidence="3" id="KW-1185">Reference proteome</keyword>
<evidence type="ECO:0000313" key="2">
    <source>
        <dbReference type="EMBL" id="KYO49162.1"/>
    </source>
</evidence>
<evidence type="ECO:0000313" key="3">
    <source>
        <dbReference type="Proteomes" id="UP000050525"/>
    </source>
</evidence>
<dbReference type="Proteomes" id="UP000050525">
    <property type="component" value="Unassembled WGS sequence"/>
</dbReference>
<dbReference type="EMBL" id="AKHW03000012">
    <property type="protein sequence ID" value="KYO49162.1"/>
    <property type="molecule type" value="Genomic_DNA"/>
</dbReference>
<name>A0A151PJJ5_ALLMI</name>
<keyword evidence="1" id="KW-0472">Membrane</keyword>
<organism evidence="2 3">
    <name type="scientific">Alligator mississippiensis</name>
    <name type="common">American alligator</name>
    <dbReference type="NCBI Taxonomy" id="8496"/>
    <lineage>
        <taxon>Eukaryota</taxon>
        <taxon>Metazoa</taxon>
        <taxon>Chordata</taxon>
        <taxon>Craniata</taxon>
        <taxon>Vertebrata</taxon>
        <taxon>Euteleostomi</taxon>
        <taxon>Archelosauria</taxon>
        <taxon>Archosauria</taxon>
        <taxon>Crocodylia</taxon>
        <taxon>Alligatoridae</taxon>
        <taxon>Alligatorinae</taxon>
        <taxon>Alligator</taxon>
    </lineage>
</organism>
<evidence type="ECO:0000256" key="1">
    <source>
        <dbReference type="SAM" id="Phobius"/>
    </source>
</evidence>
<reference evidence="2 3" key="1">
    <citation type="journal article" date="2012" name="Genome Biol.">
        <title>Sequencing three crocodilian genomes to illuminate the evolution of archosaurs and amniotes.</title>
        <authorList>
            <person name="St John J.A."/>
            <person name="Braun E.L."/>
            <person name="Isberg S.R."/>
            <person name="Miles L.G."/>
            <person name="Chong A.Y."/>
            <person name="Gongora J."/>
            <person name="Dalzell P."/>
            <person name="Moran C."/>
            <person name="Bed'hom B."/>
            <person name="Abzhanov A."/>
            <person name="Burgess S.C."/>
            <person name="Cooksey A.M."/>
            <person name="Castoe T.A."/>
            <person name="Crawford N.G."/>
            <person name="Densmore L.D."/>
            <person name="Drew J.C."/>
            <person name="Edwards S.V."/>
            <person name="Faircloth B.C."/>
            <person name="Fujita M.K."/>
            <person name="Greenwold M.J."/>
            <person name="Hoffmann F.G."/>
            <person name="Howard J.M."/>
            <person name="Iguchi T."/>
            <person name="Janes D.E."/>
            <person name="Khan S.Y."/>
            <person name="Kohno S."/>
            <person name="de Koning A.J."/>
            <person name="Lance S.L."/>
            <person name="McCarthy F.M."/>
            <person name="McCormack J.E."/>
            <person name="Merchant M.E."/>
            <person name="Peterson D.G."/>
            <person name="Pollock D.D."/>
            <person name="Pourmand N."/>
            <person name="Raney B.J."/>
            <person name="Roessler K.A."/>
            <person name="Sanford J.R."/>
            <person name="Sawyer R.H."/>
            <person name="Schmidt C.J."/>
            <person name="Triplett E.W."/>
            <person name="Tuberville T.D."/>
            <person name="Venegas-Anaya M."/>
            <person name="Howard J.T."/>
            <person name="Jarvis E.D."/>
            <person name="Guillette L.J.Jr."/>
            <person name="Glenn T.C."/>
            <person name="Green R.E."/>
            <person name="Ray D.A."/>
        </authorList>
    </citation>
    <scope>NUCLEOTIDE SEQUENCE [LARGE SCALE GENOMIC DNA]</scope>
    <source>
        <strain evidence="2">KSC_2009_1</strain>
    </source>
</reference>
<feature type="transmembrane region" description="Helical" evidence="1">
    <location>
        <begin position="20"/>
        <end position="40"/>
    </location>
</feature>